<dbReference type="AlphaFoldDB" id="A0A2P5AGU2"/>
<reference evidence="2" key="1">
    <citation type="submission" date="2016-06" db="EMBL/GenBank/DDBJ databases">
        <title>Parallel loss of symbiosis genes in relatives of nitrogen-fixing non-legume Parasponia.</title>
        <authorList>
            <person name="Van Velzen R."/>
            <person name="Holmer R."/>
            <person name="Bu F."/>
            <person name="Rutten L."/>
            <person name="Van Zeijl A."/>
            <person name="Liu W."/>
            <person name="Santuari L."/>
            <person name="Cao Q."/>
            <person name="Sharma T."/>
            <person name="Shen D."/>
            <person name="Roswanjaya Y."/>
            <person name="Wardhani T."/>
            <person name="Kalhor M.S."/>
            <person name="Jansen J."/>
            <person name="Van den Hoogen J."/>
            <person name="Gungor B."/>
            <person name="Hartog M."/>
            <person name="Hontelez J."/>
            <person name="Verver J."/>
            <person name="Yang W.-C."/>
            <person name="Schijlen E."/>
            <person name="Repin R."/>
            <person name="Schilthuizen M."/>
            <person name="Schranz E."/>
            <person name="Heidstra R."/>
            <person name="Miyata K."/>
            <person name="Fedorova E."/>
            <person name="Kohlen W."/>
            <person name="Bisseling T."/>
            <person name="Smit S."/>
            <person name="Geurts R."/>
        </authorList>
    </citation>
    <scope>NUCLEOTIDE SEQUENCE [LARGE SCALE GENOMIC DNA]</scope>
    <source>
        <strain evidence="2">cv. WU1-14</strain>
    </source>
</reference>
<name>A0A2P5AGU2_PARAD</name>
<comment type="caution">
    <text evidence="1">The sequence shown here is derived from an EMBL/GenBank/DDBJ whole genome shotgun (WGS) entry which is preliminary data.</text>
</comment>
<gene>
    <name evidence="1" type="ORF">PanWU01x14_333680</name>
</gene>
<evidence type="ECO:0000313" key="2">
    <source>
        <dbReference type="Proteomes" id="UP000237105"/>
    </source>
</evidence>
<evidence type="ECO:0000313" key="1">
    <source>
        <dbReference type="EMBL" id="PON35766.1"/>
    </source>
</evidence>
<organism evidence="1 2">
    <name type="scientific">Parasponia andersonii</name>
    <name type="common">Sponia andersonii</name>
    <dbReference type="NCBI Taxonomy" id="3476"/>
    <lineage>
        <taxon>Eukaryota</taxon>
        <taxon>Viridiplantae</taxon>
        <taxon>Streptophyta</taxon>
        <taxon>Embryophyta</taxon>
        <taxon>Tracheophyta</taxon>
        <taxon>Spermatophyta</taxon>
        <taxon>Magnoliopsida</taxon>
        <taxon>eudicotyledons</taxon>
        <taxon>Gunneridae</taxon>
        <taxon>Pentapetalae</taxon>
        <taxon>rosids</taxon>
        <taxon>fabids</taxon>
        <taxon>Rosales</taxon>
        <taxon>Cannabaceae</taxon>
        <taxon>Parasponia</taxon>
    </lineage>
</organism>
<proteinExistence type="predicted"/>
<dbReference type="EMBL" id="JXTB01000597">
    <property type="protein sequence ID" value="PON35766.1"/>
    <property type="molecule type" value="Genomic_DNA"/>
</dbReference>
<sequence>MTRLMRPGFGSSALRATLPLPLPEVDLFLYSVKCPTPENLNMIYICLAPSGFGWSSTMLTFFWSLYYHHPCSRDVNDEGDTDGLKQRE</sequence>
<protein>
    <submittedName>
        <fullName evidence="1">Uncharacterized protein</fullName>
    </submittedName>
</protein>
<dbReference type="Proteomes" id="UP000237105">
    <property type="component" value="Unassembled WGS sequence"/>
</dbReference>
<accession>A0A2P5AGU2</accession>
<keyword evidence="2" id="KW-1185">Reference proteome</keyword>